<dbReference type="SUPFAM" id="SSF50199">
    <property type="entry name" value="Staphylococcal nuclease"/>
    <property type="match status" value="4"/>
</dbReference>
<dbReference type="Gene3D" id="2.30.30.140">
    <property type="match status" value="1"/>
</dbReference>
<protein>
    <submittedName>
        <fullName evidence="2">Nuclease domain-containing protein</fullName>
    </submittedName>
</protein>
<dbReference type="Gene3D" id="2.40.50.90">
    <property type="match status" value="5"/>
</dbReference>
<reference evidence="2 3" key="1">
    <citation type="submission" date="2024-04" db="EMBL/GenBank/DDBJ databases">
        <title>Tritrichomonas musculus Genome.</title>
        <authorList>
            <person name="Alves-Ferreira E."/>
            <person name="Grigg M."/>
            <person name="Lorenzi H."/>
            <person name="Galac M."/>
        </authorList>
    </citation>
    <scope>NUCLEOTIDE SEQUENCE [LARGE SCALE GENOMIC DNA]</scope>
    <source>
        <strain evidence="2 3">EAF2021</strain>
    </source>
</reference>
<evidence type="ECO:0000313" key="2">
    <source>
        <dbReference type="EMBL" id="KAK8885197.1"/>
    </source>
</evidence>
<comment type="caution">
    <text evidence="2">The sequence shown here is derived from an EMBL/GenBank/DDBJ whole genome shotgun (WGS) entry which is preliminary data.</text>
</comment>
<dbReference type="InterPro" id="IPR016071">
    <property type="entry name" value="Staphylococal_nuclease_OB-fold"/>
</dbReference>
<evidence type="ECO:0000313" key="3">
    <source>
        <dbReference type="Proteomes" id="UP001470230"/>
    </source>
</evidence>
<gene>
    <name evidence="2" type="ORF">M9Y10_044326</name>
</gene>
<dbReference type="EMBL" id="JAPFFF010000008">
    <property type="protein sequence ID" value="KAK8885197.1"/>
    <property type="molecule type" value="Genomic_DNA"/>
</dbReference>
<feature type="domain" description="TNase-like" evidence="1">
    <location>
        <begin position="176"/>
        <end position="306"/>
    </location>
</feature>
<name>A0ABR2K3Y8_9EUKA</name>
<dbReference type="PANTHER" id="PTHR12302:SF2">
    <property type="entry name" value="STAPHYLOCOCCAL NUCLEASE DOMAIN-CONTAINING PROTEIN 1"/>
    <property type="match status" value="1"/>
</dbReference>
<dbReference type="PROSITE" id="PS50830">
    <property type="entry name" value="TNASE_3"/>
    <property type="match status" value="4"/>
</dbReference>
<dbReference type="SUPFAM" id="SSF63748">
    <property type="entry name" value="Tudor/PWWP/MBT"/>
    <property type="match status" value="1"/>
</dbReference>
<dbReference type="InterPro" id="IPR035437">
    <property type="entry name" value="SNase_OB-fold_sf"/>
</dbReference>
<feature type="domain" description="TNase-like" evidence="1">
    <location>
        <begin position="315"/>
        <end position="440"/>
    </location>
</feature>
<dbReference type="PANTHER" id="PTHR12302">
    <property type="entry name" value="EBNA2 BINDING PROTEIN P100"/>
    <property type="match status" value="1"/>
</dbReference>
<sequence>MSRREPYRGIVSGILSGDSMIIRFVDPQLTPIQNVCLEHLIAPKYGKTDGKIRDEPHAYESWDFLRRLCIGQRVLVSPPTHQSKDLQRTHPAFGRMPVIFTRVSLPSKKNQDVGLICVESGWVKIRAPPRTRDSYINALFAGESSAKAKKLGIWRPNGYIRPLPVLYDTNDLLRIGEFDAVVETVINGTTVALFLMPNHEHIIFQIAACRSPSAKRDNSAQFGIEARQFTVRSFLHRSTRVRLCSANHEGLFMGTILDRSDKAIRSLISEGLARFNPNTADISPSAIEYERCECEAKALKKNIWSNEPDTPIEIESFDGEVRRILGSSSIIVDNHIVQFSCIRTPPFIPGGGSEPWGFEAHDKLRKLLISQYVHVVVDGAVEGRLFGTVYLNDVCVNEMLCKEGFARPIGPFCGNQSERYDQMVKASEQAKNNNVGVFSSQQVEPLVIKDYSLNTSMQVATAKLSEIKNKQMIGIVEDILGGNRFAILVPSKHLMIRAAVNGLLPLSPNDRLGKEAITFCANHFSNREMKFEVVDVDRNGGFIANIKLANPPFSDVAELLLEEGLAELHRRTSTLIQNSEVLVAAQDRAVKKGIGKWANKSRLDVELTFGKFYPVRIVAMWNVCEIIVQFLSNEMKIIDTTLMEANQPVMRQLMKNDIVCVVQGEARYRAKVEKPDEVNHVRVKLIDFDLTIDVDSDSIFEVPKSLEEIAPQAMTVRLAFLELQKDEESERDAIFNEFDQSVFYMHLMYFKEHPAVMLYDRPEIDANSLNVVILDECSVWPADTNYDLEYDYSKVLKVIHEISVNRYGEYDYNDDAEYSDE</sequence>
<proteinExistence type="predicted"/>
<feature type="domain" description="TNase-like" evidence="1">
    <location>
        <begin position="470"/>
        <end position="599"/>
    </location>
</feature>
<feature type="domain" description="TNase-like" evidence="1">
    <location>
        <begin position="5"/>
        <end position="156"/>
    </location>
</feature>
<dbReference type="Pfam" id="PF00567">
    <property type="entry name" value="TUDOR"/>
    <property type="match status" value="1"/>
</dbReference>
<evidence type="ECO:0000259" key="1">
    <source>
        <dbReference type="PROSITE" id="PS50830"/>
    </source>
</evidence>
<dbReference type="Pfam" id="PF00565">
    <property type="entry name" value="SNase"/>
    <property type="match status" value="3"/>
</dbReference>
<dbReference type="Proteomes" id="UP001470230">
    <property type="component" value="Unassembled WGS sequence"/>
</dbReference>
<keyword evidence="3" id="KW-1185">Reference proteome</keyword>
<dbReference type="InterPro" id="IPR002999">
    <property type="entry name" value="Tudor"/>
</dbReference>
<organism evidence="2 3">
    <name type="scientific">Tritrichomonas musculus</name>
    <dbReference type="NCBI Taxonomy" id="1915356"/>
    <lineage>
        <taxon>Eukaryota</taxon>
        <taxon>Metamonada</taxon>
        <taxon>Parabasalia</taxon>
        <taxon>Tritrichomonadida</taxon>
        <taxon>Tritrichomonadidae</taxon>
        <taxon>Tritrichomonas</taxon>
    </lineage>
</organism>
<dbReference type="SMART" id="SM00318">
    <property type="entry name" value="SNc"/>
    <property type="match status" value="4"/>
</dbReference>
<accession>A0ABR2K3Y8</accession>